<reference evidence="1 2" key="1">
    <citation type="submission" date="2019-03" db="EMBL/GenBank/DDBJ databases">
        <title>Genomic Encyclopedia of Type Strains, Phase IV (KMG-IV): sequencing the most valuable type-strain genomes for metagenomic binning, comparative biology and taxonomic classification.</title>
        <authorList>
            <person name="Goeker M."/>
        </authorList>
    </citation>
    <scope>NUCLEOTIDE SEQUENCE [LARGE SCALE GENOMIC DNA]</scope>
    <source>
        <strain evidence="1 2">DSM 103792</strain>
    </source>
</reference>
<evidence type="ECO:0000313" key="2">
    <source>
        <dbReference type="Proteomes" id="UP000295375"/>
    </source>
</evidence>
<dbReference type="RefSeq" id="WP_133590903.1">
    <property type="nucleotide sequence ID" value="NZ_CP037953.1"/>
</dbReference>
<evidence type="ECO:0008006" key="3">
    <source>
        <dbReference type="Google" id="ProtNLM"/>
    </source>
</evidence>
<keyword evidence="2" id="KW-1185">Reference proteome</keyword>
<organism evidence="1 2">
    <name type="scientific">Permianibacter aggregans</name>
    <dbReference type="NCBI Taxonomy" id="1510150"/>
    <lineage>
        <taxon>Bacteria</taxon>
        <taxon>Pseudomonadati</taxon>
        <taxon>Pseudomonadota</taxon>
        <taxon>Gammaproteobacteria</taxon>
        <taxon>Pseudomonadales</taxon>
        <taxon>Pseudomonadaceae</taxon>
        <taxon>Permianibacter</taxon>
    </lineage>
</organism>
<evidence type="ECO:0000313" key="1">
    <source>
        <dbReference type="EMBL" id="TDQ47690.1"/>
    </source>
</evidence>
<dbReference type="Proteomes" id="UP000295375">
    <property type="component" value="Unassembled WGS sequence"/>
</dbReference>
<gene>
    <name evidence="1" type="ORF">EV696_10994</name>
</gene>
<comment type="caution">
    <text evidence="1">The sequence shown here is derived from an EMBL/GenBank/DDBJ whole genome shotgun (WGS) entry which is preliminary data.</text>
</comment>
<dbReference type="PROSITE" id="PS51257">
    <property type="entry name" value="PROKAR_LIPOPROTEIN"/>
    <property type="match status" value="1"/>
</dbReference>
<proteinExistence type="predicted"/>
<dbReference type="AlphaFoldDB" id="A0A4R6UL14"/>
<dbReference type="EMBL" id="SNYM01000009">
    <property type="protein sequence ID" value="TDQ47690.1"/>
    <property type="molecule type" value="Genomic_DNA"/>
</dbReference>
<protein>
    <recommendedName>
        <fullName evidence="3">Lipoprotein</fullName>
    </recommendedName>
</protein>
<accession>A0A4R6UL14</accession>
<sequence>MQINRYKKVLNSFVSGFLILGISGCAMEPPRTPADGHIWVKLCKQEYNVEAKQKEGEDAELAVGFKVTCDWKEVPKNQQNNNSLISFGFDEWFVQWQLLSDMLDGKSPWAVPSFGQMKTSPSNNGLAIKFRGQNYAIPYKQGNARIRFYRNGHEVNVGSSSYIADQNGLYLTNQSIKNEILGHMELADSVSVSLELDNVPFKIIDNTPGTLVSVTAAVTDGQKLLTAATGSFVTSAPTLCRFYCDEP</sequence>
<name>A0A4R6UL14_9GAMM</name>